<keyword evidence="2" id="KW-1185">Reference proteome</keyword>
<reference evidence="2" key="1">
    <citation type="submission" date="2019-09" db="EMBL/GenBank/DDBJ databases">
        <title>Antimicrobial potential of Antarctic Bacteria.</title>
        <authorList>
            <person name="Benaud N."/>
            <person name="Edwards R.J."/>
            <person name="Ferrari B.C."/>
        </authorList>
    </citation>
    <scope>NUCLEOTIDE SEQUENCE [LARGE SCALE GENOMIC DNA]</scope>
    <source>
        <strain evidence="2">SPB151</strain>
    </source>
</reference>
<dbReference type="EMBL" id="CP043661">
    <property type="protein sequence ID" value="QNE18311.1"/>
    <property type="molecule type" value="Genomic_DNA"/>
</dbReference>
<accession>A0A7G6WWE6</accession>
<dbReference type="RefSeq" id="WP_185447359.1">
    <property type="nucleotide sequence ID" value="NZ_CP043661.1"/>
</dbReference>
<name>A0A7G6WWE6_9ACTN</name>
<sequence length="211" mass="23053">MLFYTWDASPQHDMFVMTNVTAPENLARTVGAKGYDRPGLPGLRLLPDAGTGNYDFVHLPTGGRLRVLTGGEGRYGDLAAVGMRPPDDDEAEGLAAAASMSHHTKRLFAALLARCSCRTMDGRWDVGQFFYASDHEFADQPGRMAVEERFELTGSGDRWELAWSLATAPETFTRPLITPGIELPGARITVEQAGTVSTIRLGTAQLRLIRQ</sequence>
<organism evidence="1 2">
    <name type="scientific">Kribbella qitaiheensis</name>
    <dbReference type="NCBI Taxonomy" id="1544730"/>
    <lineage>
        <taxon>Bacteria</taxon>
        <taxon>Bacillati</taxon>
        <taxon>Actinomycetota</taxon>
        <taxon>Actinomycetes</taxon>
        <taxon>Propionibacteriales</taxon>
        <taxon>Kribbellaceae</taxon>
        <taxon>Kribbella</taxon>
    </lineage>
</organism>
<evidence type="ECO:0000313" key="1">
    <source>
        <dbReference type="EMBL" id="QNE18311.1"/>
    </source>
</evidence>
<reference evidence="1 2" key="2">
    <citation type="journal article" date="2020" name="Microbiol. Resour. Announc.">
        <title>Antarctic desert soil bacteria exhibit high novel natural product potential, evaluated through long-read genome sequencing and comparative genomics.</title>
        <authorList>
            <person name="Benaud N."/>
            <person name="Edwards R.J."/>
            <person name="Amos T.G."/>
            <person name="D'Agostino P.M."/>
            <person name="Gutierrez-Chavez C."/>
            <person name="Montgomery K."/>
            <person name="Nicetic I."/>
            <person name="Ferrari B.C."/>
        </authorList>
    </citation>
    <scope>NUCLEOTIDE SEQUENCE [LARGE SCALE GENOMIC DNA]</scope>
    <source>
        <strain evidence="1 2">SPB151</strain>
    </source>
</reference>
<dbReference type="AlphaFoldDB" id="A0A7G6WWE6"/>
<dbReference type="Proteomes" id="UP000515563">
    <property type="component" value="Chromosome"/>
</dbReference>
<gene>
    <name evidence="1" type="ORF">F1D05_10915</name>
</gene>
<evidence type="ECO:0000313" key="2">
    <source>
        <dbReference type="Proteomes" id="UP000515563"/>
    </source>
</evidence>
<proteinExistence type="predicted"/>
<dbReference type="KEGG" id="kqi:F1D05_10915"/>
<protein>
    <submittedName>
        <fullName evidence="1">Uncharacterized protein</fullName>
    </submittedName>
</protein>